<reference evidence="5" key="1">
    <citation type="journal article" date="2015" name="PLoS ONE">
        <title>Comprehensive Evaluation of Toxoplasma gondii VEG and Neospora caninum LIV Genomes with Tachyzoite Stage Transcriptome and Proteome Defines Novel Transcript Features.</title>
        <authorList>
            <person name="Ramaprasad A."/>
            <person name="Mourier T."/>
            <person name="Naeem R."/>
            <person name="Malas T.B."/>
            <person name="Moussa E."/>
            <person name="Panigrahi A."/>
            <person name="Vermont S.J."/>
            <person name="Otto T.D."/>
            <person name="Wastling J."/>
            <person name="Pain A."/>
        </authorList>
    </citation>
    <scope>NUCLEOTIDE SEQUENCE</scope>
    <source>
        <strain evidence="5">Liverpool</strain>
    </source>
</reference>
<keyword evidence="2" id="KW-0489">Methyltransferase</keyword>
<dbReference type="GO" id="GO:0032259">
    <property type="term" value="P:methylation"/>
    <property type="evidence" value="ECO:0007669"/>
    <property type="project" value="UniProtKB-KW"/>
</dbReference>
<dbReference type="EMBL" id="LN714484">
    <property type="protein sequence ID" value="CEL68197.1"/>
    <property type="molecule type" value="Genomic_DNA"/>
</dbReference>
<evidence type="ECO:0000256" key="1">
    <source>
        <dbReference type="ARBA" id="ARBA00008361"/>
    </source>
</evidence>
<feature type="region of interest" description="Disordered" evidence="4">
    <location>
        <begin position="88"/>
        <end position="184"/>
    </location>
</feature>
<feature type="region of interest" description="Disordered" evidence="4">
    <location>
        <begin position="690"/>
        <end position="710"/>
    </location>
</feature>
<dbReference type="InterPro" id="IPR051419">
    <property type="entry name" value="Lys/N-term_MeTrsfase_sf"/>
</dbReference>
<feature type="compositionally biased region" description="Basic and acidic residues" evidence="4">
    <location>
        <begin position="309"/>
        <end position="320"/>
    </location>
</feature>
<feature type="compositionally biased region" description="Basic and acidic residues" evidence="4">
    <location>
        <begin position="655"/>
        <end position="667"/>
    </location>
</feature>
<feature type="compositionally biased region" description="Polar residues" evidence="4">
    <location>
        <begin position="533"/>
        <end position="547"/>
    </location>
</feature>
<evidence type="ECO:0000256" key="3">
    <source>
        <dbReference type="ARBA" id="ARBA00022679"/>
    </source>
</evidence>
<feature type="region of interest" description="Disordered" evidence="4">
    <location>
        <begin position="427"/>
        <end position="489"/>
    </location>
</feature>
<name>A0A0F7UJA1_NEOCL</name>
<dbReference type="SUPFAM" id="SSF53335">
    <property type="entry name" value="S-adenosyl-L-methionine-dependent methyltransferases"/>
    <property type="match status" value="1"/>
</dbReference>
<dbReference type="Gene3D" id="3.40.50.150">
    <property type="entry name" value="Vaccinia Virus protein VP39"/>
    <property type="match status" value="1"/>
</dbReference>
<dbReference type="GO" id="GO:0008168">
    <property type="term" value="F:methyltransferase activity"/>
    <property type="evidence" value="ECO:0007669"/>
    <property type="project" value="UniProtKB-KW"/>
</dbReference>
<feature type="compositionally biased region" description="Polar residues" evidence="4">
    <location>
        <begin position="175"/>
        <end position="184"/>
    </location>
</feature>
<feature type="compositionally biased region" description="Polar residues" evidence="4">
    <location>
        <begin position="1"/>
        <end position="11"/>
    </location>
</feature>
<feature type="region of interest" description="Disordered" evidence="4">
    <location>
        <begin position="600"/>
        <end position="676"/>
    </location>
</feature>
<feature type="compositionally biased region" description="Acidic residues" evidence="4">
    <location>
        <begin position="556"/>
        <end position="567"/>
    </location>
</feature>
<protein>
    <recommendedName>
        <fullName evidence="6">Methyltransferase domain-containing protein</fullName>
    </recommendedName>
</protein>
<gene>
    <name evidence="5" type="ORF">BN1204_039700</name>
</gene>
<feature type="region of interest" description="Disordered" evidence="4">
    <location>
        <begin position="717"/>
        <end position="736"/>
    </location>
</feature>
<feature type="region of interest" description="Disordered" evidence="4">
    <location>
        <begin position="240"/>
        <end position="274"/>
    </location>
</feature>
<feature type="compositionally biased region" description="Basic and acidic residues" evidence="4">
    <location>
        <begin position="240"/>
        <end position="249"/>
    </location>
</feature>
<dbReference type="AlphaFoldDB" id="A0A0F7UJA1"/>
<keyword evidence="3" id="KW-0808">Transferase</keyword>
<proteinExistence type="inferred from homology"/>
<evidence type="ECO:0000256" key="4">
    <source>
        <dbReference type="SAM" id="MobiDB-lite"/>
    </source>
</evidence>
<comment type="similarity">
    <text evidence="1">Belongs to the methyltransferase superfamily.</text>
</comment>
<sequence>MEGSSGTSPTLQAAGPFPEHASGREQEESTYRPYASKTYWERRFEKTERLFEWYAGWEQLAWVIFNAVRLLKEQRRPQRSRAVDLEKCGGFDEDFPSSQRRNVGSNPRHSAETPCGEASSTAKRGREARDAGTPRGDVSGTCKCTAPKGRKERPAQVAEGEEPLSESEERDGRLQSGNPRVANLTQHSPSEAFCWRPPLTVMLGCGTSRLALDLEDHGFPFVLNVDFCRKPLAQLRSWARGDARERRDGNGPSPESSAPWRPSEDSPSARLPFGRQGFSAEQLDSPVFKSASAQRTSAAGESPSALLRTEARGEARKDSERGQLWLEADAAALPLRTGSADLVIDKGLLDAVASGDGETSSGGETALRVLSVLKETGRVLDSNGCFLLVTHSPSTALEPADASPCSDAASRFCALCSMYEVGNAAPGSAFPGEEEDQRDLRSAAASGGRSVTADEGVADAERNGRQPRQRRVQAMRETAGERHAKKRRFSRNTQCLCGHHWEILREDPVALSPTVAVANLVNVALSGHRRNARSAQNSETGPGNKATQLPRRAVEQEEWSESGDSEAEDRQKRTAAIREWQTLQIVRRFFQLARARVSAHRTSRRGALRSAPKGEDSLKAPPGLRDCSRIGRRQTRGSDECNDAVQSDENGGPRLHVEEESERRSEVHAGQPGEGRVQCKEGAKRVCEESSFAGEENGGSGKKCGEPSDVWRDKTQVETQDALQERTLDRNSPLPSSKWRKAHLLRSVVYAITLRKRSVTPRLDLDGALQSPSSKSFA</sequence>
<feature type="compositionally biased region" description="Acidic residues" evidence="4">
    <location>
        <begin position="159"/>
        <end position="169"/>
    </location>
</feature>
<accession>A0A0F7UJA1</accession>
<feature type="region of interest" description="Disordered" evidence="4">
    <location>
        <begin position="1"/>
        <end position="32"/>
    </location>
</feature>
<evidence type="ECO:0000256" key="2">
    <source>
        <dbReference type="ARBA" id="ARBA00022603"/>
    </source>
</evidence>
<feature type="region of interest" description="Disordered" evidence="4">
    <location>
        <begin position="289"/>
        <end position="320"/>
    </location>
</feature>
<feature type="region of interest" description="Disordered" evidence="4">
    <location>
        <begin position="529"/>
        <end position="572"/>
    </location>
</feature>
<evidence type="ECO:0000313" key="5">
    <source>
        <dbReference type="EMBL" id="CEL68197.1"/>
    </source>
</evidence>
<evidence type="ECO:0008006" key="6">
    <source>
        <dbReference type="Google" id="ProtNLM"/>
    </source>
</evidence>
<feature type="compositionally biased region" description="Polar residues" evidence="4">
    <location>
        <begin position="96"/>
        <end position="108"/>
    </location>
</feature>
<dbReference type="PANTHER" id="PTHR12176">
    <property type="entry name" value="SAM-DEPENDENT METHYLTRANSFERASE SUPERFAMILY PROTEIN"/>
    <property type="match status" value="1"/>
</dbReference>
<dbReference type="InterPro" id="IPR029063">
    <property type="entry name" value="SAM-dependent_MTases_sf"/>
</dbReference>
<organism evidence="5">
    <name type="scientific">Neospora caninum (strain Liverpool)</name>
    <dbReference type="NCBI Taxonomy" id="572307"/>
    <lineage>
        <taxon>Eukaryota</taxon>
        <taxon>Sar</taxon>
        <taxon>Alveolata</taxon>
        <taxon>Apicomplexa</taxon>
        <taxon>Conoidasida</taxon>
        <taxon>Coccidia</taxon>
        <taxon>Eucoccidiorida</taxon>
        <taxon>Eimeriorina</taxon>
        <taxon>Sarcocystidae</taxon>
        <taxon>Neospora</taxon>
    </lineage>
</organism>
<feature type="compositionally biased region" description="Basic and acidic residues" evidence="4">
    <location>
        <begin position="21"/>
        <end position="30"/>
    </location>
</feature>